<reference evidence="7 8" key="1">
    <citation type="journal article" date="2008" name="Int. J. Syst. Evol. Microbiol.">
        <title>Neptunomonas japonica sp. nov., an Osedax japonicus symbiont-like bacterium isolated from sediment adjacent to sperm whale carcasses off Kagoshima, Japan.</title>
        <authorList>
            <person name="Miyazaki M."/>
            <person name="Nogi Y."/>
            <person name="Fujiwara Y."/>
            <person name="Kawato M."/>
            <person name="Kubokawa K."/>
            <person name="Horikoshi K."/>
        </authorList>
    </citation>
    <scope>NUCLEOTIDE SEQUENCE [LARGE SCALE GENOMIC DNA]</scope>
    <source>
        <strain evidence="7 8">JAMM 1380</strain>
    </source>
</reference>
<organism evidence="7 8">
    <name type="scientific">Neptunomonas japonica JAMM 1380</name>
    <dbReference type="NCBI Taxonomy" id="1441457"/>
    <lineage>
        <taxon>Bacteria</taxon>
        <taxon>Pseudomonadati</taxon>
        <taxon>Pseudomonadota</taxon>
        <taxon>Gammaproteobacteria</taxon>
        <taxon>Oceanospirillales</taxon>
        <taxon>Oceanospirillaceae</taxon>
        <taxon>Neptunomonas</taxon>
    </lineage>
</organism>
<name>A0A7R6PCM5_9GAMM</name>
<evidence type="ECO:0000256" key="1">
    <source>
        <dbReference type="ARBA" id="ARBA00004651"/>
    </source>
</evidence>
<dbReference type="PANTHER" id="PTHR39087:SF2">
    <property type="entry name" value="UPF0104 MEMBRANE PROTEIN MJ1595"/>
    <property type="match status" value="1"/>
</dbReference>
<keyword evidence="8" id="KW-1185">Reference proteome</keyword>
<keyword evidence="4 6" id="KW-1133">Transmembrane helix</keyword>
<feature type="transmembrane region" description="Helical" evidence="6">
    <location>
        <begin position="301"/>
        <end position="321"/>
    </location>
</feature>
<keyword evidence="5 6" id="KW-0472">Membrane</keyword>
<proteinExistence type="predicted"/>
<dbReference type="EMBL" id="AP014546">
    <property type="protein sequence ID" value="BBB31278.1"/>
    <property type="molecule type" value="Genomic_DNA"/>
</dbReference>
<evidence type="ECO:0000256" key="4">
    <source>
        <dbReference type="ARBA" id="ARBA00022989"/>
    </source>
</evidence>
<keyword evidence="3 6" id="KW-0812">Transmembrane</keyword>
<dbReference type="GO" id="GO:0005886">
    <property type="term" value="C:plasma membrane"/>
    <property type="evidence" value="ECO:0007669"/>
    <property type="project" value="UniProtKB-SubCell"/>
</dbReference>
<feature type="transmembrane region" description="Helical" evidence="6">
    <location>
        <begin position="144"/>
        <end position="161"/>
    </location>
</feature>
<dbReference type="Proteomes" id="UP000595332">
    <property type="component" value="Chromosome"/>
</dbReference>
<evidence type="ECO:0000313" key="8">
    <source>
        <dbReference type="Proteomes" id="UP000595332"/>
    </source>
</evidence>
<dbReference type="Pfam" id="PF03706">
    <property type="entry name" value="LPG_synthase_TM"/>
    <property type="match status" value="1"/>
</dbReference>
<dbReference type="RefSeq" id="WP_201348390.1">
    <property type="nucleotide sequence ID" value="NZ_AP014546.1"/>
</dbReference>
<gene>
    <name evidence="7" type="ORF">NEJAP_3340</name>
</gene>
<dbReference type="InterPro" id="IPR022791">
    <property type="entry name" value="L-PG_synthase/AglD"/>
</dbReference>
<evidence type="ECO:0000256" key="6">
    <source>
        <dbReference type="SAM" id="Phobius"/>
    </source>
</evidence>
<evidence type="ECO:0000313" key="7">
    <source>
        <dbReference type="EMBL" id="BBB31278.1"/>
    </source>
</evidence>
<feature type="transmembrane region" description="Helical" evidence="6">
    <location>
        <begin position="167"/>
        <end position="184"/>
    </location>
</feature>
<evidence type="ECO:0000256" key="2">
    <source>
        <dbReference type="ARBA" id="ARBA00022475"/>
    </source>
</evidence>
<dbReference type="KEGG" id="njp:NEJAP_3340"/>
<feature type="transmembrane region" description="Helical" evidence="6">
    <location>
        <begin position="59"/>
        <end position="77"/>
    </location>
</feature>
<feature type="transmembrane region" description="Helical" evidence="6">
    <location>
        <begin position="264"/>
        <end position="289"/>
    </location>
</feature>
<accession>A0A7R6PCM5</accession>
<sequence length="331" mass="36945">MLNFVTFRIDDMQTDTQDSLFSKRKRLPWLLGILIFIIMLIAVEYIVGWKAVLTQWQAVPTSTLLPALALFACSYLLRAWRIYDLCQPALHGRFIAVLKLSVLHLYANNMLPMRLGEGLFPILMKRYFSVGFAEGFARLVWLRVLDLMIAGTLIVITFSYFFPTLALIGTALGIVSLLVIYAIYRTKGRVWIIQHSFYPKIEPIIKQLQLTAPKDTKQFMRVVLWTFLSWGCKLAALIMITRALQSLSTFEALAGVLGAELSSILPIHGIAGSGSFEAAFMAGLAPIGLLSSDVLGLAVNLHLFILGATSLFALLCFWIPVAKPTREDISI</sequence>
<dbReference type="PANTHER" id="PTHR39087">
    <property type="entry name" value="UPF0104 MEMBRANE PROTEIN MJ1595"/>
    <property type="match status" value="1"/>
</dbReference>
<evidence type="ECO:0000256" key="3">
    <source>
        <dbReference type="ARBA" id="ARBA00022692"/>
    </source>
</evidence>
<dbReference type="AlphaFoldDB" id="A0A7R6PCM5"/>
<keyword evidence="2" id="KW-1003">Cell membrane</keyword>
<protein>
    <submittedName>
        <fullName evidence="7">Uncharacterized protein</fullName>
    </submittedName>
</protein>
<feature type="transmembrane region" description="Helical" evidence="6">
    <location>
        <begin position="27"/>
        <end position="47"/>
    </location>
</feature>
<feature type="transmembrane region" description="Helical" evidence="6">
    <location>
        <begin position="222"/>
        <end position="244"/>
    </location>
</feature>
<comment type="subcellular location">
    <subcellularLocation>
        <location evidence="1">Cell membrane</location>
        <topology evidence="1">Multi-pass membrane protein</topology>
    </subcellularLocation>
</comment>
<evidence type="ECO:0000256" key="5">
    <source>
        <dbReference type="ARBA" id="ARBA00023136"/>
    </source>
</evidence>